<gene>
    <name evidence="1" type="ORF">J5U05_003184</name>
</gene>
<dbReference type="EMBL" id="DADRWU010000030">
    <property type="protein sequence ID" value="HBA4248018.1"/>
    <property type="molecule type" value="Genomic_DNA"/>
</dbReference>
<dbReference type="AlphaFoldDB" id="A0A8I2WVQ9"/>
<accession>A0A8I2WVQ9</accession>
<organism evidence="1">
    <name type="scientific">Escherichia coli</name>
    <dbReference type="NCBI Taxonomy" id="562"/>
    <lineage>
        <taxon>Bacteria</taxon>
        <taxon>Pseudomonadati</taxon>
        <taxon>Pseudomonadota</taxon>
        <taxon>Gammaproteobacteria</taxon>
        <taxon>Enterobacterales</taxon>
        <taxon>Enterobacteriaceae</taxon>
        <taxon>Escherichia</taxon>
    </lineage>
</organism>
<dbReference type="RefSeq" id="WP_049121198.1">
    <property type="nucleotide sequence ID" value="NZ_CABVOR010000003.1"/>
</dbReference>
<dbReference type="Proteomes" id="UP000871786">
    <property type="component" value="Unassembled WGS sequence"/>
</dbReference>
<comment type="caution">
    <text evidence="1">The sequence shown here is derived from an EMBL/GenBank/DDBJ whole genome shotgun (WGS) entry which is preliminary data.</text>
</comment>
<reference evidence="1" key="1">
    <citation type="journal article" date="2018" name="Genome Biol.">
        <title>SKESA: strategic k-mer extension for scrupulous assemblies.</title>
        <authorList>
            <person name="Souvorov A."/>
            <person name="Agarwala R."/>
            <person name="Lipman D.J."/>
        </authorList>
    </citation>
    <scope>NUCLEOTIDE SEQUENCE</scope>
    <source>
        <strain evidence="1">ST-87-5</strain>
    </source>
</reference>
<evidence type="ECO:0000313" key="1">
    <source>
        <dbReference type="EMBL" id="HBA4248018.1"/>
    </source>
</evidence>
<dbReference type="InterPro" id="IPR019734">
    <property type="entry name" value="TPR_rpt"/>
</dbReference>
<reference evidence="1" key="2">
    <citation type="submission" date="2021-03" db="EMBL/GenBank/DDBJ databases">
        <authorList>
            <consortium name="NCBI Pathogen Detection Project"/>
        </authorList>
    </citation>
    <scope>NUCLEOTIDE SEQUENCE</scope>
    <source>
        <strain evidence="1">ST-87-5</strain>
    </source>
</reference>
<dbReference type="Gene3D" id="1.25.40.10">
    <property type="entry name" value="Tetratricopeptide repeat domain"/>
    <property type="match status" value="1"/>
</dbReference>
<sequence>MSLFDKEERLLLPEWTKSIDSLKSPEIKPFNGGDFSSLSDNTDDLYENFVLNKNLGSAIELLNVAYIENREAESRVAARFIVQGFDLPPQILQFAKFILRGGKHDSEPTETQKPIISILRGWLHNNPKDALAWLDLARAYVSIGKLDSAEKAVTVGTNLLPNHRWIIRVASRFYVNNNQSDKAHYLLSKHPMLKEDPWLLSAEIAVAESYNRPLKMVSQARKLIESERFSPLHLTELESSIATIELSNGALKKAKKLYVSSLRKPNDNSLAQAKWAERNANLSNLVNSELLFSQQGAYEAKMWEKYYNYDLSSAIDFGIKWFEDESYSVQPAIMVTYLSSVLDNYALCYEYAVKGLGIDKHDETLILNKLFSEICLLDRVEQCINWERVKEWEGALKSLAAVDNENTAAHANANLGLLHYKTNRFELGKEYYAIACDLFSKSKNASGIVANMNHYRECVLADVSWKDEVFYEMEQAYKNSLARKEPALVYYFIKMNMLKENPLKWDEIKSTSLDLSNLIAKEEKKDKIVTFDFDPKSPKIIISK</sequence>
<protein>
    <recommendedName>
        <fullName evidence="2">Tetratricopeptide repeat protein</fullName>
    </recommendedName>
</protein>
<dbReference type="SUPFAM" id="SSF48452">
    <property type="entry name" value="TPR-like"/>
    <property type="match status" value="1"/>
</dbReference>
<name>A0A8I2WVQ9_ECOLX</name>
<evidence type="ECO:0008006" key="2">
    <source>
        <dbReference type="Google" id="ProtNLM"/>
    </source>
</evidence>
<dbReference type="SMART" id="SM00028">
    <property type="entry name" value="TPR"/>
    <property type="match status" value="3"/>
</dbReference>
<dbReference type="InterPro" id="IPR011990">
    <property type="entry name" value="TPR-like_helical_dom_sf"/>
</dbReference>
<proteinExistence type="predicted"/>